<gene>
    <name evidence="6" type="ORF">M422DRAFT_179573</name>
</gene>
<keyword evidence="7" id="KW-1185">Reference proteome</keyword>
<keyword evidence="3" id="KW-0560">Oxidoreductase</keyword>
<evidence type="ECO:0000313" key="6">
    <source>
        <dbReference type="EMBL" id="KIJ36341.1"/>
    </source>
</evidence>
<evidence type="ECO:0000313" key="7">
    <source>
        <dbReference type="Proteomes" id="UP000054279"/>
    </source>
</evidence>
<comment type="cofactor">
    <cofactor evidence="1">
        <name>thiamine diphosphate</name>
        <dbReference type="ChEBI" id="CHEBI:58937"/>
    </cofactor>
</comment>
<evidence type="ECO:0000256" key="4">
    <source>
        <dbReference type="ARBA" id="ARBA00023052"/>
    </source>
</evidence>
<sequence length="124" mass="13699">MSFLEAVNPIALGLARAKQYALLKSPEYTSKPNCTLGNLPHYTSGGSVHLIVNIGYTTPASGARSSQYCSDVAKIINAPILHVNGDYPEDVTRAMEIAFKYRNSFRKVCFPSFFITVIFTRFCP</sequence>
<dbReference type="GO" id="GO:0030976">
    <property type="term" value="F:thiamine pyrophosphate binding"/>
    <property type="evidence" value="ECO:0007669"/>
    <property type="project" value="InterPro"/>
</dbReference>
<dbReference type="Proteomes" id="UP000054279">
    <property type="component" value="Unassembled WGS sequence"/>
</dbReference>
<evidence type="ECO:0000259" key="5">
    <source>
        <dbReference type="Pfam" id="PF00676"/>
    </source>
</evidence>
<dbReference type="PANTHER" id="PTHR23152:SF4">
    <property type="entry name" value="2-OXOADIPATE DEHYDROGENASE COMPLEX COMPONENT E1"/>
    <property type="match status" value="1"/>
</dbReference>
<proteinExistence type="inferred from homology"/>
<dbReference type="GO" id="GO:0016624">
    <property type="term" value="F:oxidoreductase activity, acting on the aldehyde or oxo group of donors, disulfide as acceptor"/>
    <property type="evidence" value="ECO:0007669"/>
    <property type="project" value="InterPro"/>
</dbReference>
<dbReference type="AlphaFoldDB" id="A0A0C9VG27"/>
<dbReference type="Gene3D" id="3.40.50.970">
    <property type="match status" value="1"/>
</dbReference>
<feature type="domain" description="Dehydrogenase E1 component" evidence="5">
    <location>
        <begin position="44"/>
        <end position="107"/>
    </location>
</feature>
<dbReference type="InterPro" id="IPR001017">
    <property type="entry name" value="DH_E1"/>
</dbReference>
<dbReference type="SUPFAM" id="SSF52518">
    <property type="entry name" value="Thiamin diphosphate-binding fold (THDP-binding)"/>
    <property type="match status" value="1"/>
</dbReference>
<dbReference type="HOGENOM" id="CLU_2005355_0_0_1"/>
<name>A0A0C9VG27_SPHS4</name>
<organism evidence="6 7">
    <name type="scientific">Sphaerobolus stellatus (strain SS14)</name>
    <dbReference type="NCBI Taxonomy" id="990650"/>
    <lineage>
        <taxon>Eukaryota</taxon>
        <taxon>Fungi</taxon>
        <taxon>Dikarya</taxon>
        <taxon>Basidiomycota</taxon>
        <taxon>Agaricomycotina</taxon>
        <taxon>Agaricomycetes</taxon>
        <taxon>Phallomycetidae</taxon>
        <taxon>Geastrales</taxon>
        <taxon>Sphaerobolaceae</taxon>
        <taxon>Sphaerobolus</taxon>
    </lineage>
</organism>
<evidence type="ECO:0000256" key="2">
    <source>
        <dbReference type="ARBA" id="ARBA00006936"/>
    </source>
</evidence>
<evidence type="ECO:0000256" key="3">
    <source>
        <dbReference type="ARBA" id="ARBA00023002"/>
    </source>
</evidence>
<dbReference type="PANTHER" id="PTHR23152">
    <property type="entry name" value="2-OXOGLUTARATE DEHYDROGENASE"/>
    <property type="match status" value="1"/>
</dbReference>
<keyword evidence="4" id="KW-0786">Thiamine pyrophosphate</keyword>
<dbReference type="EMBL" id="KN837179">
    <property type="protein sequence ID" value="KIJ36341.1"/>
    <property type="molecule type" value="Genomic_DNA"/>
</dbReference>
<comment type="similarity">
    <text evidence="2">Belongs to the alpha-ketoglutarate dehydrogenase family.</text>
</comment>
<dbReference type="InterPro" id="IPR011603">
    <property type="entry name" value="2oxoglutarate_DH_E1"/>
</dbReference>
<dbReference type="Pfam" id="PF00676">
    <property type="entry name" value="E1_dh"/>
    <property type="match status" value="1"/>
</dbReference>
<dbReference type="InterPro" id="IPR029061">
    <property type="entry name" value="THDP-binding"/>
</dbReference>
<protein>
    <recommendedName>
        <fullName evidence="5">Dehydrogenase E1 component domain-containing protein</fullName>
    </recommendedName>
</protein>
<accession>A0A0C9VG27</accession>
<evidence type="ECO:0000256" key="1">
    <source>
        <dbReference type="ARBA" id="ARBA00001964"/>
    </source>
</evidence>
<reference evidence="6 7" key="1">
    <citation type="submission" date="2014-06" db="EMBL/GenBank/DDBJ databases">
        <title>Evolutionary Origins and Diversification of the Mycorrhizal Mutualists.</title>
        <authorList>
            <consortium name="DOE Joint Genome Institute"/>
            <consortium name="Mycorrhizal Genomics Consortium"/>
            <person name="Kohler A."/>
            <person name="Kuo A."/>
            <person name="Nagy L.G."/>
            <person name="Floudas D."/>
            <person name="Copeland A."/>
            <person name="Barry K.W."/>
            <person name="Cichocki N."/>
            <person name="Veneault-Fourrey C."/>
            <person name="LaButti K."/>
            <person name="Lindquist E.A."/>
            <person name="Lipzen A."/>
            <person name="Lundell T."/>
            <person name="Morin E."/>
            <person name="Murat C."/>
            <person name="Riley R."/>
            <person name="Ohm R."/>
            <person name="Sun H."/>
            <person name="Tunlid A."/>
            <person name="Henrissat B."/>
            <person name="Grigoriev I.V."/>
            <person name="Hibbett D.S."/>
            <person name="Martin F."/>
        </authorList>
    </citation>
    <scope>NUCLEOTIDE SEQUENCE [LARGE SCALE GENOMIC DNA]</scope>
    <source>
        <strain evidence="6 7">SS14</strain>
    </source>
</reference>
<dbReference type="OrthoDB" id="413077at2759"/>